<accession>R7UDV6</accession>
<evidence type="ECO:0000313" key="3">
    <source>
        <dbReference type="EnsemblMetazoa" id="CapteP204287"/>
    </source>
</evidence>
<evidence type="ECO:0000256" key="1">
    <source>
        <dbReference type="SAM" id="MobiDB-lite"/>
    </source>
</evidence>
<reference evidence="3" key="3">
    <citation type="submission" date="2015-06" db="UniProtKB">
        <authorList>
            <consortium name="EnsemblMetazoa"/>
        </authorList>
    </citation>
    <scope>IDENTIFICATION</scope>
</reference>
<proteinExistence type="predicted"/>
<feature type="region of interest" description="Disordered" evidence="1">
    <location>
        <begin position="44"/>
        <end position="220"/>
    </location>
</feature>
<evidence type="ECO:0000313" key="4">
    <source>
        <dbReference type="Proteomes" id="UP000014760"/>
    </source>
</evidence>
<name>R7UDV6_CAPTE</name>
<feature type="region of interest" description="Disordered" evidence="1">
    <location>
        <begin position="1"/>
        <end position="24"/>
    </location>
</feature>
<dbReference type="Proteomes" id="UP000014760">
    <property type="component" value="Unassembled WGS sequence"/>
</dbReference>
<dbReference type="EMBL" id="AMQN01009090">
    <property type="status" value="NOT_ANNOTATED_CDS"/>
    <property type="molecule type" value="Genomic_DNA"/>
</dbReference>
<reference evidence="4" key="1">
    <citation type="submission" date="2012-12" db="EMBL/GenBank/DDBJ databases">
        <authorList>
            <person name="Hellsten U."/>
            <person name="Grimwood J."/>
            <person name="Chapman J.A."/>
            <person name="Shapiro H."/>
            <person name="Aerts A."/>
            <person name="Otillar R.P."/>
            <person name="Terry A.Y."/>
            <person name="Boore J.L."/>
            <person name="Simakov O."/>
            <person name="Marletaz F."/>
            <person name="Cho S.-J."/>
            <person name="Edsinger-Gonzales E."/>
            <person name="Havlak P."/>
            <person name="Kuo D.-H."/>
            <person name="Larsson T."/>
            <person name="Lv J."/>
            <person name="Arendt D."/>
            <person name="Savage R."/>
            <person name="Osoegawa K."/>
            <person name="de Jong P."/>
            <person name="Lindberg D.R."/>
            <person name="Seaver E.C."/>
            <person name="Weisblat D.A."/>
            <person name="Putnam N.H."/>
            <person name="Grigoriev I.V."/>
            <person name="Rokhsar D.S."/>
        </authorList>
    </citation>
    <scope>NUCLEOTIDE SEQUENCE</scope>
    <source>
        <strain evidence="4">I ESC-2004</strain>
    </source>
</reference>
<protein>
    <submittedName>
        <fullName evidence="2 3">Uncharacterized protein</fullName>
    </submittedName>
</protein>
<gene>
    <name evidence="2" type="ORF">CAPTEDRAFT_204287</name>
</gene>
<dbReference type="EMBL" id="KB304553">
    <property type="protein sequence ID" value="ELU01948.1"/>
    <property type="molecule type" value="Genomic_DNA"/>
</dbReference>
<evidence type="ECO:0000313" key="2">
    <source>
        <dbReference type="EMBL" id="ELU01948.1"/>
    </source>
</evidence>
<dbReference type="EnsemblMetazoa" id="CapteT204287">
    <property type="protein sequence ID" value="CapteP204287"/>
    <property type="gene ID" value="CapteG204287"/>
</dbReference>
<reference evidence="2 4" key="2">
    <citation type="journal article" date="2013" name="Nature">
        <title>Insights into bilaterian evolution from three spiralian genomes.</title>
        <authorList>
            <person name="Simakov O."/>
            <person name="Marletaz F."/>
            <person name="Cho S.J."/>
            <person name="Edsinger-Gonzales E."/>
            <person name="Havlak P."/>
            <person name="Hellsten U."/>
            <person name="Kuo D.H."/>
            <person name="Larsson T."/>
            <person name="Lv J."/>
            <person name="Arendt D."/>
            <person name="Savage R."/>
            <person name="Osoegawa K."/>
            <person name="de Jong P."/>
            <person name="Grimwood J."/>
            <person name="Chapman J.A."/>
            <person name="Shapiro H."/>
            <person name="Aerts A."/>
            <person name="Otillar R.P."/>
            <person name="Terry A.Y."/>
            <person name="Boore J.L."/>
            <person name="Grigoriev I.V."/>
            <person name="Lindberg D.R."/>
            <person name="Seaver E.C."/>
            <person name="Weisblat D.A."/>
            <person name="Putnam N.H."/>
            <person name="Rokhsar D.S."/>
        </authorList>
    </citation>
    <scope>NUCLEOTIDE SEQUENCE</scope>
    <source>
        <strain evidence="2 4">I ESC-2004</strain>
    </source>
</reference>
<dbReference type="AlphaFoldDB" id="R7UDV6"/>
<feature type="compositionally biased region" description="Polar residues" evidence="1">
    <location>
        <begin position="85"/>
        <end position="99"/>
    </location>
</feature>
<organism evidence="2">
    <name type="scientific">Capitella teleta</name>
    <name type="common">Polychaete worm</name>
    <dbReference type="NCBI Taxonomy" id="283909"/>
    <lineage>
        <taxon>Eukaryota</taxon>
        <taxon>Metazoa</taxon>
        <taxon>Spiralia</taxon>
        <taxon>Lophotrochozoa</taxon>
        <taxon>Annelida</taxon>
        <taxon>Polychaeta</taxon>
        <taxon>Sedentaria</taxon>
        <taxon>Scolecida</taxon>
        <taxon>Capitellidae</taxon>
        <taxon>Capitella</taxon>
    </lineage>
</organism>
<keyword evidence="4" id="KW-1185">Reference proteome</keyword>
<feature type="compositionally biased region" description="Polar residues" evidence="1">
    <location>
        <begin position="189"/>
        <end position="211"/>
    </location>
</feature>
<dbReference type="HOGENOM" id="CLU_957261_0_0_1"/>
<feature type="compositionally biased region" description="Polar residues" evidence="1">
    <location>
        <begin position="129"/>
        <end position="158"/>
    </location>
</feature>
<sequence>MPQDSSCKELNAQRRASSCASERRGSLEARAILGHWGFRRQSAGDAMISPELPPIRPNSRKSSKSSSTGQNQCLRTPFHIVLDQRATNPGSTGHSSMESLTCGPHAQRTDSHQSADSTTATRRFGNRKMSCTSVKGSSSIKKTPASTSNGLTLGQTSVNRRHTGLQRNQSEKTLTSLNQRPEARRRQETGATVNRPLTKTASQPQLINANKASEDSLNERNLRRLQSCEWLGDDSAEDEEDDEGNGPTKQRIIKWLIGVEGNAERPQSPLPVVDEGPAQTDTAIHIVYEEQ</sequence>
<feature type="compositionally biased region" description="Polar residues" evidence="1">
    <location>
        <begin position="165"/>
        <end position="179"/>
    </location>
</feature>